<dbReference type="SUPFAM" id="SSF53448">
    <property type="entry name" value="Nucleotide-diphospho-sugar transferases"/>
    <property type="match status" value="1"/>
</dbReference>
<gene>
    <name evidence="1" type="ORF">OCV57_04125</name>
</gene>
<keyword evidence="2" id="KW-1185">Reference proteome</keyword>
<name>A0AAE3IF79_9FIRM</name>
<proteinExistence type="predicted"/>
<protein>
    <submittedName>
        <fullName evidence="1">Nucleotidyltransferase</fullName>
    </submittedName>
</protein>
<dbReference type="InterPro" id="IPR029044">
    <property type="entry name" value="Nucleotide-diphossugar_trans"/>
</dbReference>
<dbReference type="Gene3D" id="3.90.550.10">
    <property type="entry name" value="Spore Coat Polysaccharide Biosynthesis Protein SpsA, Chain A"/>
    <property type="match status" value="1"/>
</dbReference>
<dbReference type="AlphaFoldDB" id="A0AAE3IF79"/>
<evidence type="ECO:0000313" key="2">
    <source>
        <dbReference type="Proteomes" id="UP001208131"/>
    </source>
</evidence>
<reference evidence="1 2" key="1">
    <citation type="journal article" date="2021" name="ISME Commun">
        <title>Automated analysis of genomic sequences facilitates high-throughput and comprehensive description of bacteria.</title>
        <authorList>
            <person name="Hitch T.C.A."/>
        </authorList>
    </citation>
    <scope>NUCLEOTIDE SEQUENCE [LARGE SCALE GENOMIC DNA]</scope>
    <source>
        <strain evidence="1 2">Sanger_31</strain>
    </source>
</reference>
<dbReference type="RefSeq" id="WP_267300537.1">
    <property type="nucleotide sequence ID" value="NZ_JAOQJZ010000003.1"/>
</dbReference>
<dbReference type="EMBL" id="JAOQJZ010000003">
    <property type="protein sequence ID" value="MCU6705116.1"/>
    <property type="molecule type" value="Genomic_DNA"/>
</dbReference>
<organism evidence="1 2">
    <name type="scientific">Hominimerdicola aceti</name>
    <dbReference type="NCBI Taxonomy" id="2981726"/>
    <lineage>
        <taxon>Bacteria</taxon>
        <taxon>Bacillati</taxon>
        <taxon>Bacillota</taxon>
        <taxon>Clostridia</taxon>
        <taxon>Eubacteriales</taxon>
        <taxon>Oscillospiraceae</taxon>
        <taxon>Hominimerdicola</taxon>
    </lineage>
</organism>
<accession>A0AAE3IF79</accession>
<comment type="caution">
    <text evidence="1">The sequence shown here is derived from an EMBL/GenBank/DDBJ whole genome shotgun (WGS) entry which is preliminary data.</text>
</comment>
<sequence length="302" mass="33917">MSCTLCILAAGLGSRFKGGIKQLEPFGPNGEIIMDYSIYDAVEAGFDKVVFIIRKDIRDAFDKMIGDRISKYVKIDYVYQELDCLPEGYSIPEGRVKPWGHGHAVCCCKGVINEPFAVINADDFYGKEAFVKLHDFLCNENSDCKKLHLGMAGFILKNTLSDFGAVNRGVCEVKDSMLTDVVETYNIRRENDGKVYSGKEETAELDENCYVSMNMWACPDGFIDKLNGMFTDFMKENKDSLTAEFLLPAGIDTMIKTGIADCKLLETHDKWFGVTYKEDKPTVKADIAKLIEAGIYPEKLWK</sequence>
<dbReference type="Proteomes" id="UP001208131">
    <property type="component" value="Unassembled WGS sequence"/>
</dbReference>
<evidence type="ECO:0000313" key="1">
    <source>
        <dbReference type="EMBL" id="MCU6705116.1"/>
    </source>
</evidence>